<name>A0ACC0A0R3_CATRO</name>
<gene>
    <name evidence="1" type="ORF">M9H77_30175</name>
</gene>
<dbReference type="Proteomes" id="UP001060085">
    <property type="component" value="Linkage Group LG07"/>
</dbReference>
<comment type="caution">
    <text evidence="1">The sequence shown here is derived from an EMBL/GenBank/DDBJ whole genome shotgun (WGS) entry which is preliminary data.</text>
</comment>
<evidence type="ECO:0000313" key="1">
    <source>
        <dbReference type="EMBL" id="KAI5652988.1"/>
    </source>
</evidence>
<protein>
    <submittedName>
        <fullName evidence="1">Uncharacterized protein</fullName>
    </submittedName>
</protein>
<evidence type="ECO:0000313" key="2">
    <source>
        <dbReference type="Proteomes" id="UP001060085"/>
    </source>
</evidence>
<proteinExistence type="predicted"/>
<reference evidence="2" key="1">
    <citation type="journal article" date="2023" name="Nat. Plants">
        <title>Single-cell RNA sequencing provides a high-resolution roadmap for understanding the multicellular compartmentation of specialized metabolism.</title>
        <authorList>
            <person name="Sun S."/>
            <person name="Shen X."/>
            <person name="Li Y."/>
            <person name="Li Y."/>
            <person name="Wang S."/>
            <person name="Li R."/>
            <person name="Zhang H."/>
            <person name="Shen G."/>
            <person name="Guo B."/>
            <person name="Wei J."/>
            <person name="Xu J."/>
            <person name="St-Pierre B."/>
            <person name="Chen S."/>
            <person name="Sun C."/>
        </authorList>
    </citation>
    <scope>NUCLEOTIDE SEQUENCE [LARGE SCALE GENOMIC DNA]</scope>
</reference>
<keyword evidence="2" id="KW-1185">Reference proteome</keyword>
<dbReference type="EMBL" id="CM044707">
    <property type="protein sequence ID" value="KAI5652988.1"/>
    <property type="molecule type" value="Genomic_DNA"/>
</dbReference>
<accession>A0ACC0A0R3</accession>
<organism evidence="1 2">
    <name type="scientific">Catharanthus roseus</name>
    <name type="common">Madagascar periwinkle</name>
    <name type="synonym">Vinca rosea</name>
    <dbReference type="NCBI Taxonomy" id="4058"/>
    <lineage>
        <taxon>Eukaryota</taxon>
        <taxon>Viridiplantae</taxon>
        <taxon>Streptophyta</taxon>
        <taxon>Embryophyta</taxon>
        <taxon>Tracheophyta</taxon>
        <taxon>Spermatophyta</taxon>
        <taxon>Magnoliopsida</taxon>
        <taxon>eudicotyledons</taxon>
        <taxon>Gunneridae</taxon>
        <taxon>Pentapetalae</taxon>
        <taxon>asterids</taxon>
        <taxon>lamiids</taxon>
        <taxon>Gentianales</taxon>
        <taxon>Apocynaceae</taxon>
        <taxon>Rauvolfioideae</taxon>
        <taxon>Vinceae</taxon>
        <taxon>Catharanthinae</taxon>
        <taxon>Catharanthus</taxon>
    </lineage>
</organism>
<sequence length="208" mass="23539">MFKDTGFNFSRRHKSPSIFALILIFYSSLFSLFPPLLFKTPLQIPQKSTENHKQSLSAKRLYSLNLLKMAISLGIFPSLLATETPSLANSFSVSLLPAVPTYRSLRSVRFWTSATVSKSATESKKREPRGIMKPRPVSPEMQALVGQSEIPRTQALKKIWAYIKQNNLQDPEDKKVIICDEKLKKIFAGRDRVGFLEVAGLINPHFLK</sequence>